<dbReference type="InterPro" id="IPR014284">
    <property type="entry name" value="RNA_pol_sigma-70_dom"/>
</dbReference>
<dbReference type="NCBIfam" id="NF005693">
    <property type="entry name" value="PRK07500.1"/>
    <property type="match status" value="1"/>
</dbReference>
<feature type="region of interest" description="Disordered" evidence="6">
    <location>
        <begin position="181"/>
        <end position="204"/>
    </location>
</feature>
<comment type="caution">
    <text evidence="8">The sequence shown here is derived from an EMBL/GenBank/DDBJ whole genome shotgun (WGS) entry which is preliminary data.</text>
</comment>
<dbReference type="Proteomes" id="UP000278222">
    <property type="component" value="Unassembled WGS sequence"/>
</dbReference>
<dbReference type="Gene3D" id="1.10.601.10">
    <property type="entry name" value="RNA Polymerase Primary Sigma Factor"/>
    <property type="match status" value="1"/>
</dbReference>
<evidence type="ECO:0000256" key="4">
    <source>
        <dbReference type="ARBA" id="ARBA00023125"/>
    </source>
</evidence>
<dbReference type="EMBL" id="RJKX01000014">
    <property type="protein sequence ID" value="ROP91042.1"/>
    <property type="molecule type" value="Genomic_DNA"/>
</dbReference>
<dbReference type="OrthoDB" id="9809557at2"/>
<gene>
    <name evidence="8" type="ORF">EDC65_2902</name>
</gene>
<evidence type="ECO:0000256" key="1">
    <source>
        <dbReference type="ARBA" id="ARBA00007788"/>
    </source>
</evidence>
<dbReference type="InterPro" id="IPR013325">
    <property type="entry name" value="RNA_pol_sigma_r2"/>
</dbReference>
<keyword evidence="3" id="KW-0731">Sigma factor</keyword>
<evidence type="ECO:0000256" key="3">
    <source>
        <dbReference type="ARBA" id="ARBA00023082"/>
    </source>
</evidence>
<dbReference type="Pfam" id="PF04545">
    <property type="entry name" value="Sigma70_r4"/>
    <property type="match status" value="1"/>
</dbReference>
<dbReference type="PIRSF" id="PIRSF000770">
    <property type="entry name" value="RNA_pol_sigma-SigE/K"/>
    <property type="match status" value="1"/>
</dbReference>
<dbReference type="InterPro" id="IPR007627">
    <property type="entry name" value="RNA_pol_sigma70_r2"/>
</dbReference>
<dbReference type="InterPro" id="IPR013324">
    <property type="entry name" value="RNA_pol_sigma_r3/r4-like"/>
</dbReference>
<comment type="similarity">
    <text evidence="1">Belongs to the sigma-70 factor family.</text>
</comment>
<evidence type="ECO:0000259" key="7">
    <source>
        <dbReference type="PROSITE" id="PS00716"/>
    </source>
</evidence>
<dbReference type="AlphaFoldDB" id="A0A3N1LI71"/>
<sequence length="294" mass="33496">MAHLDDAETQRANASFIRTAMRAPILSRDHESDLARRWRDERNDRALHELVTAYTRLVISMAGRFRHYGLPMGDLIQEGNVGLMQASERFDSGREVRFSTYAAWWIRSAMQDFVLRNWSIVRTGTTAAQKSLFFNLRRLRARIADTELNGMSGETSRRIAEALKVSINDVQVMEMRLSAADQSLSAPAGETGEQSWQDFLSDPRPDPEQVVIGMRDTASRSRWLAEALDELSPRERRIICERRLVDEGATLEDLGRSLGVSKERVRQLENRAMSKLRVAMRARVSAPDELFVEA</sequence>
<protein>
    <submittedName>
        <fullName evidence="8">RNA polymerase sigma-32 factor</fullName>
    </submittedName>
</protein>
<dbReference type="NCBIfam" id="NF005143">
    <property type="entry name" value="PRK06596.1"/>
    <property type="match status" value="1"/>
</dbReference>
<name>A0A3N1LI71_9PROT</name>
<accession>A0A3N1LI71</accession>
<dbReference type="InterPro" id="IPR000943">
    <property type="entry name" value="RNA_pol_sigma70"/>
</dbReference>
<dbReference type="PANTHER" id="PTHR30376">
    <property type="entry name" value="SIGMA FACTOR RPOH HEAT SHOCK RELATED"/>
    <property type="match status" value="1"/>
</dbReference>
<dbReference type="PANTHER" id="PTHR30376:SF3">
    <property type="entry name" value="RNA POLYMERASE SIGMA FACTOR RPOH"/>
    <property type="match status" value="1"/>
</dbReference>
<dbReference type="PROSITE" id="PS00716">
    <property type="entry name" value="SIGMA70_2"/>
    <property type="match status" value="1"/>
</dbReference>
<dbReference type="NCBIfam" id="TIGR02937">
    <property type="entry name" value="sigma70-ECF"/>
    <property type="match status" value="1"/>
</dbReference>
<dbReference type="GO" id="GO:0016987">
    <property type="term" value="F:sigma factor activity"/>
    <property type="evidence" value="ECO:0007669"/>
    <property type="project" value="UniProtKB-KW"/>
</dbReference>
<dbReference type="Pfam" id="PF04542">
    <property type="entry name" value="Sigma70_r2"/>
    <property type="match status" value="1"/>
</dbReference>
<keyword evidence="2" id="KW-0805">Transcription regulation</keyword>
<dbReference type="RefSeq" id="WP_123690631.1">
    <property type="nucleotide sequence ID" value="NZ_AP019700.1"/>
</dbReference>
<dbReference type="InterPro" id="IPR050813">
    <property type="entry name" value="Sigma-70_Factor"/>
</dbReference>
<dbReference type="SUPFAM" id="SSF88946">
    <property type="entry name" value="Sigma2 domain of RNA polymerase sigma factors"/>
    <property type="match status" value="1"/>
</dbReference>
<keyword evidence="5" id="KW-0804">Transcription</keyword>
<dbReference type="GO" id="GO:0006352">
    <property type="term" value="P:DNA-templated transcription initiation"/>
    <property type="evidence" value="ECO:0007669"/>
    <property type="project" value="InterPro"/>
</dbReference>
<feature type="domain" description="RNA polymerase sigma-70" evidence="7">
    <location>
        <begin position="250"/>
        <end position="276"/>
    </location>
</feature>
<evidence type="ECO:0000313" key="8">
    <source>
        <dbReference type="EMBL" id="ROP91042.1"/>
    </source>
</evidence>
<dbReference type="Gene3D" id="1.20.140.160">
    <property type="match status" value="1"/>
</dbReference>
<reference evidence="8 9" key="1">
    <citation type="submission" date="2018-11" db="EMBL/GenBank/DDBJ databases">
        <title>Genomic Encyclopedia of Type Strains, Phase IV (KMG-IV): sequencing the most valuable type-strain genomes for metagenomic binning, comparative biology and taxonomic classification.</title>
        <authorList>
            <person name="Goeker M."/>
        </authorList>
    </citation>
    <scope>NUCLEOTIDE SEQUENCE [LARGE SCALE GENOMIC DNA]</scope>
    <source>
        <strain evidence="8 9">DSM 5900</strain>
    </source>
</reference>
<dbReference type="GO" id="GO:0003677">
    <property type="term" value="F:DNA binding"/>
    <property type="evidence" value="ECO:0007669"/>
    <property type="project" value="UniProtKB-KW"/>
</dbReference>
<evidence type="ECO:0000256" key="6">
    <source>
        <dbReference type="SAM" id="MobiDB-lite"/>
    </source>
</evidence>
<evidence type="ECO:0000256" key="2">
    <source>
        <dbReference type="ARBA" id="ARBA00023015"/>
    </source>
</evidence>
<evidence type="ECO:0000313" key="9">
    <source>
        <dbReference type="Proteomes" id="UP000278222"/>
    </source>
</evidence>
<keyword evidence="9" id="KW-1185">Reference proteome</keyword>
<dbReference type="InterPro" id="IPR007630">
    <property type="entry name" value="RNA_pol_sigma70_r4"/>
</dbReference>
<evidence type="ECO:0000256" key="5">
    <source>
        <dbReference type="ARBA" id="ARBA00023163"/>
    </source>
</evidence>
<dbReference type="SUPFAM" id="SSF88659">
    <property type="entry name" value="Sigma3 and sigma4 domains of RNA polymerase sigma factors"/>
    <property type="match status" value="1"/>
</dbReference>
<organism evidence="8 9">
    <name type="scientific">Stella humosa</name>
    <dbReference type="NCBI Taxonomy" id="94"/>
    <lineage>
        <taxon>Bacteria</taxon>
        <taxon>Pseudomonadati</taxon>
        <taxon>Pseudomonadota</taxon>
        <taxon>Alphaproteobacteria</taxon>
        <taxon>Rhodospirillales</taxon>
        <taxon>Stellaceae</taxon>
        <taxon>Stella</taxon>
    </lineage>
</organism>
<dbReference type="PRINTS" id="PR00046">
    <property type="entry name" value="SIGMA70FCT"/>
</dbReference>
<proteinExistence type="inferred from homology"/>
<keyword evidence="4" id="KW-0238">DNA-binding</keyword>